<accession>A0A923E1N2</accession>
<dbReference type="EMBL" id="WNXD01000002">
    <property type="protein sequence ID" value="MBB2147055.1"/>
    <property type="molecule type" value="Genomic_DNA"/>
</dbReference>
<comment type="caution">
    <text evidence="1">The sequence shown here is derived from an EMBL/GenBank/DDBJ whole genome shotgun (WGS) entry which is preliminary data.</text>
</comment>
<dbReference type="AlphaFoldDB" id="A0A923E1N2"/>
<proteinExistence type="predicted"/>
<keyword evidence="2" id="KW-1185">Reference proteome</keyword>
<gene>
    <name evidence="1" type="ORF">GM921_16240</name>
</gene>
<dbReference type="Proteomes" id="UP000601055">
    <property type="component" value="Unassembled WGS sequence"/>
</dbReference>
<reference evidence="1" key="1">
    <citation type="submission" date="2019-11" db="EMBL/GenBank/DDBJ databases">
        <title>Description of Pedobacter sp. LMG 31464T.</title>
        <authorList>
            <person name="Carlier A."/>
            <person name="Qi S."/>
            <person name="Vandamme P."/>
        </authorList>
    </citation>
    <scope>NUCLEOTIDE SEQUENCE</scope>
    <source>
        <strain evidence="1">LMG 31464</strain>
    </source>
</reference>
<sequence length="225" mass="26695">MESRTSKPDSLLKDEVVQVYNEDDTIRFSRKRLSLAYKLIPQFRDEIVESPDVAYSGRPNPSITKNTEEKDFLSFGCEVCQDDYMLMYTYFLKQRNLGKQAERNRKNFINIYRLINSIYGELQQGGTYFGHQYSRIYGYAEYSVYLRIHYGKDYEKSYSVSPQKAFFIGSLKQLINEDEKYNMEVVQNEKQSRKGSLLKKVNELNSLITDHFYLEEAQKFNYSKY</sequence>
<evidence type="ECO:0000313" key="1">
    <source>
        <dbReference type="EMBL" id="MBB2147055.1"/>
    </source>
</evidence>
<protein>
    <submittedName>
        <fullName evidence="1">Uncharacterized protein</fullName>
    </submittedName>
</protein>
<evidence type="ECO:0000313" key="2">
    <source>
        <dbReference type="Proteomes" id="UP000601055"/>
    </source>
</evidence>
<organism evidence="1 2">
    <name type="scientific">Pedobacter planticolens</name>
    <dbReference type="NCBI Taxonomy" id="2679964"/>
    <lineage>
        <taxon>Bacteria</taxon>
        <taxon>Pseudomonadati</taxon>
        <taxon>Bacteroidota</taxon>
        <taxon>Sphingobacteriia</taxon>
        <taxon>Sphingobacteriales</taxon>
        <taxon>Sphingobacteriaceae</taxon>
        <taxon>Pedobacter</taxon>
    </lineage>
</organism>
<dbReference type="RefSeq" id="WP_182923683.1">
    <property type="nucleotide sequence ID" value="NZ_WNXD01000002.1"/>
</dbReference>
<name>A0A923E1N2_9SPHI</name>